<feature type="region of interest" description="Disordered" evidence="5">
    <location>
        <begin position="565"/>
        <end position="591"/>
    </location>
</feature>
<dbReference type="PANTHER" id="PTHR46621">
    <property type="entry name" value="SNRNA-ACTIVATING PROTEIN COMPLEX SUBUNIT 4"/>
    <property type="match status" value="1"/>
</dbReference>
<feature type="compositionally biased region" description="Polar residues" evidence="5">
    <location>
        <begin position="124"/>
        <end position="133"/>
    </location>
</feature>
<feature type="compositionally biased region" description="Basic and acidic residues" evidence="5">
    <location>
        <begin position="454"/>
        <end position="482"/>
    </location>
</feature>
<dbReference type="Gene3D" id="1.10.10.60">
    <property type="entry name" value="Homeodomain-like"/>
    <property type="match status" value="4"/>
</dbReference>
<gene>
    <name evidence="8" type="ORF">HPULCUR_007710</name>
</gene>
<dbReference type="PROSITE" id="PS50090">
    <property type="entry name" value="MYB_LIKE"/>
    <property type="match status" value="4"/>
</dbReference>
<dbReference type="PANTHER" id="PTHR46621:SF1">
    <property type="entry name" value="SNRNA-ACTIVATING PROTEIN COMPLEX SUBUNIT 4"/>
    <property type="match status" value="1"/>
</dbReference>
<protein>
    <submittedName>
        <fullName evidence="8">Uncharacterized protein</fullName>
    </submittedName>
</protein>
<dbReference type="InterPro" id="IPR009057">
    <property type="entry name" value="Homeodomain-like_sf"/>
</dbReference>
<feature type="region of interest" description="Disordered" evidence="5">
    <location>
        <begin position="804"/>
        <end position="973"/>
    </location>
</feature>
<feature type="domain" description="Myb-like" evidence="6">
    <location>
        <begin position="400"/>
        <end position="450"/>
    </location>
</feature>
<feature type="domain" description="HTH myb-type" evidence="7">
    <location>
        <begin position="303"/>
        <end position="345"/>
    </location>
</feature>
<feature type="region of interest" description="Disordered" evidence="5">
    <location>
        <begin position="638"/>
        <end position="708"/>
    </location>
</feature>
<evidence type="ECO:0000256" key="1">
    <source>
        <dbReference type="ARBA" id="ARBA00023015"/>
    </source>
</evidence>
<feature type="compositionally biased region" description="Basic residues" evidence="5">
    <location>
        <begin position="919"/>
        <end position="929"/>
    </location>
</feature>
<dbReference type="Pfam" id="PF13921">
    <property type="entry name" value="Myb_DNA-bind_6"/>
    <property type="match status" value="1"/>
</dbReference>
<evidence type="ECO:0000256" key="4">
    <source>
        <dbReference type="ARBA" id="ARBA00023242"/>
    </source>
</evidence>
<feature type="domain" description="Myb-like" evidence="6">
    <location>
        <begin position="241"/>
        <end position="294"/>
    </location>
</feature>
<evidence type="ECO:0000313" key="9">
    <source>
        <dbReference type="Proteomes" id="UP001476247"/>
    </source>
</evidence>
<dbReference type="InterPro" id="IPR051575">
    <property type="entry name" value="Myb-like_DNA-bd"/>
</dbReference>
<keyword evidence="9" id="KW-1185">Reference proteome</keyword>
<evidence type="ECO:0000256" key="3">
    <source>
        <dbReference type="ARBA" id="ARBA00023163"/>
    </source>
</evidence>
<feature type="domain" description="HTH myb-type" evidence="7">
    <location>
        <begin position="405"/>
        <end position="454"/>
    </location>
</feature>
<comment type="caution">
    <text evidence="8">The sequence shown here is derived from an EMBL/GenBank/DDBJ whole genome shotgun (WGS) entry which is preliminary data.</text>
</comment>
<feature type="compositionally biased region" description="Acidic residues" evidence="5">
    <location>
        <begin position="520"/>
        <end position="537"/>
    </location>
</feature>
<feature type="compositionally biased region" description="Basic and acidic residues" evidence="5">
    <location>
        <begin position="664"/>
        <end position="673"/>
    </location>
</feature>
<feature type="region of interest" description="Disordered" evidence="5">
    <location>
        <begin position="454"/>
        <end position="549"/>
    </location>
</feature>
<organism evidence="8 9">
    <name type="scientific">Helicostylum pulchrum</name>
    <dbReference type="NCBI Taxonomy" id="562976"/>
    <lineage>
        <taxon>Eukaryota</taxon>
        <taxon>Fungi</taxon>
        <taxon>Fungi incertae sedis</taxon>
        <taxon>Mucoromycota</taxon>
        <taxon>Mucoromycotina</taxon>
        <taxon>Mucoromycetes</taxon>
        <taxon>Mucorales</taxon>
        <taxon>Mucorineae</taxon>
        <taxon>Mucoraceae</taxon>
        <taxon>Helicostylum</taxon>
    </lineage>
</organism>
<dbReference type="Pfam" id="PF09073">
    <property type="entry name" value="BUD22"/>
    <property type="match status" value="1"/>
</dbReference>
<keyword evidence="4" id="KW-0539">Nucleus</keyword>
<feature type="region of interest" description="Disordered" evidence="5">
    <location>
        <begin position="124"/>
        <end position="157"/>
    </location>
</feature>
<evidence type="ECO:0000313" key="8">
    <source>
        <dbReference type="EMBL" id="GAA5802247.1"/>
    </source>
</evidence>
<feature type="compositionally biased region" description="Acidic residues" evidence="5">
    <location>
        <begin position="135"/>
        <end position="155"/>
    </location>
</feature>
<feature type="compositionally biased region" description="Basic and acidic residues" evidence="5">
    <location>
        <begin position="887"/>
        <end position="913"/>
    </location>
</feature>
<dbReference type="EMBL" id="BAABUJ010000022">
    <property type="protein sequence ID" value="GAA5802247.1"/>
    <property type="molecule type" value="Genomic_DNA"/>
</dbReference>
<name>A0ABP9Y5J2_9FUNG</name>
<dbReference type="PROSITE" id="PS51294">
    <property type="entry name" value="HTH_MYB"/>
    <property type="match status" value="4"/>
</dbReference>
<sequence>MSQNIPLIDIPNINLEEQDNELQLVLDALIQLRKEDEAAELDESFEKDYGNIDQAISLNEKLQRKITDHIQFINKRLELNQTSMTDTRYLANAESRFGQRIYLHKQYESDISYFDESELIEKTPQATSNSQEYPLQDEPEPVMEEDEGDDVDCENDLPNRAWSRYERNRLLNGIHDEAKRAIAFSFLKKDEEWRVWEVDKIDKETLENFPVERLDWERISTVYVLSRTGNQCLMQWTTQEHPIINKKPWSKQESQRLSELVDEIGLNGQWERIANELGTNRTISQCFSHYMAYKNNVQARSLKWTPEEDKKLAEAVKTFGNCNWQQIAAMLKGRTGQQCLQRWEKSINPGIKRTKWTDKESELLARAVQLYGEGNWTKVQRLLPGRTDMQCRERWVNVQQPEVEKGKMDEEDVQQLVSLVEQVGPKWSYIAGFFPGRTDNHLLRTYNVYKKRGEKAAREKERLTKKEERIREKKEARAEKRGATRKTQKVAKACASNKHKKGKASTVKNKCKRKYVVHSDDDDDEEEYEVEESEEEDYTPRKKRKPAKDKDYRLPVYVRAPKVTTVRKSPRQRAKQREEEEEEEVGETTHMKTAIIAASRAKYQNIHSESFMDQDTLKRELYNARKLKLETKLHQARKEMKSALKKGKMSETQKQLKKIKSARKLLEGGSEEKKEDEEEKKEDEEEKKEDEEEKKEDEEEKDTKPVKKVTAQDIEQYEKELEVLKSIDLEQLVEKTIKSKLMKHNTLKHEELVKDLIESSMKPTEKSDQVTQNIESRLISQKPVVTEVTNMMTSFQSIIKGNNEKIEKRRAEEAKKKKMEEAKKRKAEEAEKDKLNNKKPKTVTKAKAGTSEFIETLGDDENEDENFQKIYEGEKKPNRVGQKQRRKQWEEKYGREANHIAAEFKKREEKRLANPDYRPKKKPAPKHVHTSSAPAEPVHPSWEAKRLQEEIMSKALSGRGGPSNNKIVFDDSD</sequence>
<feature type="compositionally biased region" description="Acidic residues" evidence="5">
    <location>
        <begin position="674"/>
        <end position="700"/>
    </location>
</feature>
<dbReference type="CDD" id="cd00167">
    <property type="entry name" value="SANT"/>
    <property type="match status" value="2"/>
</dbReference>
<feature type="compositionally biased region" description="Basic and acidic residues" evidence="5">
    <location>
        <begin position="942"/>
        <end position="952"/>
    </location>
</feature>
<dbReference type="SMART" id="SM00717">
    <property type="entry name" value="SANT"/>
    <property type="match status" value="5"/>
</dbReference>
<reference evidence="8 9" key="1">
    <citation type="submission" date="2024-04" db="EMBL/GenBank/DDBJ databases">
        <title>genome sequences of Mucor flavus KT1a and Helicostylum pulchrum KT1b strains isolation_sourced from the surface of a dry-aged beef.</title>
        <authorList>
            <person name="Toyotome T."/>
            <person name="Hosono M."/>
            <person name="Torimaru M."/>
            <person name="Fukuda K."/>
            <person name="Mikami N."/>
        </authorList>
    </citation>
    <scope>NUCLEOTIDE SEQUENCE [LARGE SCALE GENOMIC DNA]</scope>
    <source>
        <strain evidence="8 9">KT1b</strain>
    </source>
</reference>
<dbReference type="InterPro" id="IPR015158">
    <property type="entry name" value="Bud22_dom"/>
</dbReference>
<feature type="domain" description="Myb-like" evidence="6">
    <location>
        <begin position="348"/>
        <end position="399"/>
    </location>
</feature>
<feature type="compositionally biased region" description="Basic and acidic residues" evidence="5">
    <location>
        <begin position="804"/>
        <end position="836"/>
    </location>
</feature>
<dbReference type="SUPFAM" id="SSF46689">
    <property type="entry name" value="Homeodomain-like"/>
    <property type="match status" value="3"/>
</dbReference>
<proteinExistence type="predicted"/>
<feature type="domain" description="Myb-like" evidence="6">
    <location>
        <begin position="296"/>
        <end position="347"/>
    </location>
</feature>
<dbReference type="InterPro" id="IPR017930">
    <property type="entry name" value="Myb_dom"/>
</dbReference>
<keyword evidence="3" id="KW-0804">Transcription</keyword>
<evidence type="ECO:0000259" key="6">
    <source>
        <dbReference type="PROSITE" id="PS50090"/>
    </source>
</evidence>
<evidence type="ECO:0000256" key="2">
    <source>
        <dbReference type="ARBA" id="ARBA00023125"/>
    </source>
</evidence>
<feature type="compositionally biased region" description="Basic residues" evidence="5">
    <location>
        <begin position="497"/>
        <end position="516"/>
    </location>
</feature>
<dbReference type="Pfam" id="PF00249">
    <property type="entry name" value="Myb_DNA-binding"/>
    <property type="match status" value="2"/>
</dbReference>
<accession>A0ABP9Y5J2</accession>
<keyword evidence="2" id="KW-0238">DNA-binding</keyword>
<evidence type="ECO:0000259" key="7">
    <source>
        <dbReference type="PROSITE" id="PS51294"/>
    </source>
</evidence>
<dbReference type="InterPro" id="IPR001005">
    <property type="entry name" value="SANT/Myb"/>
</dbReference>
<feature type="domain" description="HTH myb-type" evidence="7">
    <location>
        <begin position="241"/>
        <end position="298"/>
    </location>
</feature>
<evidence type="ECO:0000256" key="5">
    <source>
        <dbReference type="SAM" id="MobiDB-lite"/>
    </source>
</evidence>
<feature type="domain" description="HTH myb-type" evidence="7">
    <location>
        <begin position="348"/>
        <end position="403"/>
    </location>
</feature>
<dbReference type="Proteomes" id="UP001476247">
    <property type="component" value="Unassembled WGS sequence"/>
</dbReference>
<keyword evidence="1" id="KW-0805">Transcription regulation</keyword>